<organism evidence="2 3">
    <name type="scientific">Rarobacter incanus</name>
    <dbReference type="NCBI Taxonomy" id="153494"/>
    <lineage>
        <taxon>Bacteria</taxon>
        <taxon>Bacillati</taxon>
        <taxon>Actinomycetota</taxon>
        <taxon>Actinomycetes</taxon>
        <taxon>Micrococcales</taxon>
        <taxon>Rarobacteraceae</taxon>
        <taxon>Rarobacter</taxon>
    </lineage>
</organism>
<comment type="similarity">
    <text evidence="1">Belongs to the class-IV pyridoxal-phosphate-dependent aminotransferase family.</text>
</comment>
<dbReference type="GO" id="GO:0008483">
    <property type="term" value="F:transaminase activity"/>
    <property type="evidence" value="ECO:0007669"/>
    <property type="project" value="UniProtKB-KW"/>
</dbReference>
<gene>
    <name evidence="2" type="ORF">FB389_0455</name>
</gene>
<dbReference type="EMBL" id="VFNV01000001">
    <property type="protein sequence ID" value="TQK75817.1"/>
    <property type="molecule type" value="Genomic_DNA"/>
</dbReference>
<keyword evidence="2" id="KW-0032">Aminotransferase</keyword>
<name>A0A542SNI9_9MICO</name>
<dbReference type="Gene3D" id="3.30.470.10">
    <property type="match status" value="1"/>
</dbReference>
<comment type="caution">
    <text evidence="2">The sequence shown here is derived from an EMBL/GenBank/DDBJ whole genome shotgun (WGS) entry which is preliminary data.</text>
</comment>
<dbReference type="Pfam" id="PF01063">
    <property type="entry name" value="Aminotran_4"/>
    <property type="match status" value="1"/>
</dbReference>
<dbReference type="Proteomes" id="UP000316181">
    <property type="component" value="Unassembled WGS sequence"/>
</dbReference>
<evidence type="ECO:0000313" key="2">
    <source>
        <dbReference type="EMBL" id="TQK75817.1"/>
    </source>
</evidence>
<evidence type="ECO:0000313" key="3">
    <source>
        <dbReference type="Proteomes" id="UP000316181"/>
    </source>
</evidence>
<dbReference type="Gene3D" id="3.20.10.10">
    <property type="entry name" value="D-amino Acid Aminotransferase, subunit A, domain 2"/>
    <property type="match status" value="1"/>
</dbReference>
<protein>
    <submittedName>
        <fullName evidence="2">Branched-chain amino acid aminotransferase</fullName>
    </submittedName>
</protein>
<dbReference type="InterPro" id="IPR043131">
    <property type="entry name" value="BCAT-like_N"/>
</dbReference>
<dbReference type="CDD" id="cd00449">
    <property type="entry name" value="PLPDE_IV"/>
    <property type="match status" value="1"/>
</dbReference>
<dbReference type="InterPro" id="IPR001544">
    <property type="entry name" value="Aminotrans_IV"/>
</dbReference>
<dbReference type="SUPFAM" id="SSF56752">
    <property type="entry name" value="D-aminoacid aminotransferase-like PLP-dependent enzymes"/>
    <property type="match status" value="1"/>
</dbReference>
<keyword evidence="3" id="KW-1185">Reference proteome</keyword>
<dbReference type="PANTHER" id="PTHR42743:SF11">
    <property type="entry name" value="AMINODEOXYCHORISMATE LYASE"/>
    <property type="match status" value="1"/>
</dbReference>
<dbReference type="GO" id="GO:0005829">
    <property type="term" value="C:cytosol"/>
    <property type="evidence" value="ECO:0007669"/>
    <property type="project" value="TreeGrafter"/>
</dbReference>
<sequence>MTAARFWFDGSVRDAAFVAATDHGFTIGDGLFETFVAEGQRVVAFERHLERMATSCRRIELPYPGDEYVRRAVRELLQSFEPGARVRVRATLSSGDGPPGLGRGPAARLLIAGNPAPAPADPVNMVTVPWRRNPAGALSGIKSISKGEDVVAAQFAAARGGNEALWLNTHGQICEGSTTNLFVLAPAAGRAPKPWKLATPPLSSGCLPGIARSLVLERAAGRELSVGEETMDSSIIDHARNGRAWLFVTSAGRGIVPVSSIDGDELPACPQAPKLSAMWGRIAAGALESV</sequence>
<dbReference type="PANTHER" id="PTHR42743">
    <property type="entry name" value="AMINO-ACID AMINOTRANSFERASE"/>
    <property type="match status" value="1"/>
</dbReference>
<dbReference type="InterPro" id="IPR050571">
    <property type="entry name" value="Class-IV_PLP-Dep_Aminotrnsfr"/>
</dbReference>
<dbReference type="OrthoDB" id="9805628at2"/>
<reference evidence="2 3" key="1">
    <citation type="submission" date="2019-06" db="EMBL/GenBank/DDBJ databases">
        <title>Sequencing the genomes of 1000 actinobacteria strains.</title>
        <authorList>
            <person name="Klenk H.-P."/>
        </authorList>
    </citation>
    <scope>NUCLEOTIDE SEQUENCE [LARGE SCALE GENOMIC DNA]</scope>
    <source>
        <strain evidence="2 3">DSM 10596</strain>
    </source>
</reference>
<evidence type="ECO:0000256" key="1">
    <source>
        <dbReference type="ARBA" id="ARBA00009320"/>
    </source>
</evidence>
<accession>A0A542SNI9</accession>
<proteinExistence type="inferred from homology"/>
<dbReference type="InterPro" id="IPR036038">
    <property type="entry name" value="Aminotransferase-like"/>
</dbReference>
<dbReference type="RefSeq" id="WP_142111169.1">
    <property type="nucleotide sequence ID" value="NZ_BAAATB010000008.1"/>
</dbReference>
<dbReference type="AlphaFoldDB" id="A0A542SNI9"/>
<keyword evidence="2" id="KW-0808">Transferase</keyword>
<dbReference type="InterPro" id="IPR043132">
    <property type="entry name" value="BCAT-like_C"/>
</dbReference>
<dbReference type="GO" id="GO:0046394">
    <property type="term" value="P:carboxylic acid biosynthetic process"/>
    <property type="evidence" value="ECO:0007669"/>
    <property type="project" value="UniProtKB-ARBA"/>
</dbReference>